<evidence type="ECO:0000256" key="4">
    <source>
        <dbReference type="ARBA" id="ARBA00022597"/>
    </source>
</evidence>
<dbReference type="Gene3D" id="2.70.70.10">
    <property type="entry name" value="Glucose Permease (Domain IIA)"/>
    <property type="match status" value="1"/>
</dbReference>
<dbReference type="PANTHER" id="PTHR45008">
    <property type="entry name" value="PTS SYSTEM GLUCOSE-SPECIFIC EIIA COMPONENT"/>
    <property type="match status" value="1"/>
</dbReference>
<evidence type="ECO:0000256" key="5">
    <source>
        <dbReference type="ARBA" id="ARBA00022679"/>
    </source>
</evidence>
<dbReference type="InterPro" id="IPR050890">
    <property type="entry name" value="PTS_EIIA_component"/>
</dbReference>
<comment type="caution">
    <text evidence="10">The sequence shown here is derived from an EMBL/GenBank/DDBJ whole genome shotgun (WGS) entry which is preliminary data.</text>
</comment>
<evidence type="ECO:0000313" key="10">
    <source>
        <dbReference type="EMBL" id="OTO10290.1"/>
    </source>
</evidence>
<dbReference type="GO" id="GO:0005886">
    <property type="term" value="C:plasma membrane"/>
    <property type="evidence" value="ECO:0007669"/>
    <property type="project" value="UniProtKB-SubCell"/>
</dbReference>
<keyword evidence="5" id="KW-0808">Transferase</keyword>
<keyword evidence="3" id="KW-0813">Transport</keyword>
<evidence type="ECO:0000313" key="11">
    <source>
        <dbReference type="Proteomes" id="UP000195139"/>
    </source>
</evidence>
<evidence type="ECO:0000256" key="3">
    <source>
        <dbReference type="ARBA" id="ARBA00022448"/>
    </source>
</evidence>
<accession>A0A242CK46</accession>
<dbReference type="SUPFAM" id="SSF51261">
    <property type="entry name" value="Duplicated hybrid motif"/>
    <property type="match status" value="1"/>
</dbReference>
<dbReference type="Proteomes" id="UP000195139">
    <property type="component" value="Unassembled WGS sequence"/>
</dbReference>
<feature type="domain" description="PTS EIIA type-1" evidence="8">
    <location>
        <begin position="33"/>
        <end position="137"/>
    </location>
</feature>
<dbReference type="Pfam" id="PF00358">
    <property type="entry name" value="PTS_EIIA_1"/>
    <property type="match status" value="1"/>
</dbReference>
<name>A0A242CK46_9ENTE</name>
<keyword evidence="4" id="KW-0762">Sugar transport</keyword>
<keyword evidence="7" id="KW-0418">Kinase</keyword>
<evidence type="ECO:0000256" key="1">
    <source>
        <dbReference type="ARBA" id="ARBA00004496"/>
    </source>
</evidence>
<reference evidence="10" key="1">
    <citation type="submission" date="2017-05" db="EMBL/GenBank/DDBJ databases">
        <title>The Genome Sequence of Enterococcus sp. 4G2_DIV0659.</title>
        <authorList>
            <consortium name="The Broad Institute Genomics Platform"/>
            <consortium name="The Broad Institute Genomic Center for Infectious Diseases"/>
            <person name="Earl A."/>
            <person name="Manson A."/>
            <person name="Schwartman J."/>
            <person name="Gilmore M."/>
            <person name="Abouelleil A."/>
            <person name="Cao P."/>
            <person name="Chapman S."/>
            <person name="Cusick C."/>
            <person name="Shea T."/>
            <person name="Young S."/>
            <person name="Neafsey D."/>
            <person name="Nusbaum C."/>
            <person name="Birren B."/>
        </authorList>
    </citation>
    <scope>NUCLEOTIDE SEQUENCE [LARGE SCALE GENOMIC DNA]</scope>
    <source>
        <strain evidence="10">4G2_DIV0659</strain>
    </source>
</reference>
<keyword evidence="6" id="KW-0598">Phosphotransferase system</keyword>
<dbReference type="AlphaFoldDB" id="A0A242CK46"/>
<dbReference type="NCBIfam" id="TIGR00830">
    <property type="entry name" value="PTBA"/>
    <property type="match status" value="1"/>
</dbReference>
<dbReference type="OrthoDB" id="9769191at2"/>
<evidence type="ECO:0000313" key="9">
    <source>
        <dbReference type="EMBL" id="MEI5995492.1"/>
    </source>
</evidence>
<dbReference type="EMBL" id="NGLE02000001">
    <property type="protein sequence ID" value="MEI5995492.1"/>
    <property type="molecule type" value="Genomic_DNA"/>
</dbReference>
<dbReference type="GO" id="GO:0009401">
    <property type="term" value="P:phosphoenolpyruvate-dependent sugar phosphotransferase system"/>
    <property type="evidence" value="ECO:0007669"/>
    <property type="project" value="UniProtKB-KW"/>
</dbReference>
<dbReference type="GO" id="GO:0016301">
    <property type="term" value="F:kinase activity"/>
    <property type="evidence" value="ECO:0007669"/>
    <property type="project" value="UniProtKB-KW"/>
</dbReference>
<dbReference type="GO" id="GO:0005737">
    <property type="term" value="C:cytoplasm"/>
    <property type="evidence" value="ECO:0007669"/>
    <property type="project" value="UniProtKB-SubCell"/>
</dbReference>
<dbReference type="PROSITE" id="PS51093">
    <property type="entry name" value="PTS_EIIA_TYPE_1"/>
    <property type="match status" value="1"/>
</dbReference>
<dbReference type="InterPro" id="IPR001127">
    <property type="entry name" value="PTS_EIIA_1_perm"/>
</dbReference>
<dbReference type="FunFam" id="2.70.70.10:FF:000001">
    <property type="entry name" value="PTS system glucose-specific IIA component"/>
    <property type="match status" value="1"/>
</dbReference>
<organism evidence="10">
    <name type="scientific">Candidatus Enterococcus mansonii</name>
    <dbReference type="NCBI Taxonomy" id="1834181"/>
    <lineage>
        <taxon>Bacteria</taxon>
        <taxon>Bacillati</taxon>
        <taxon>Bacillota</taxon>
        <taxon>Bacilli</taxon>
        <taxon>Lactobacillales</taxon>
        <taxon>Enterococcaceae</taxon>
        <taxon>Enterococcus</taxon>
    </lineage>
</organism>
<evidence type="ECO:0000256" key="6">
    <source>
        <dbReference type="ARBA" id="ARBA00022683"/>
    </source>
</evidence>
<proteinExistence type="predicted"/>
<dbReference type="InterPro" id="IPR011055">
    <property type="entry name" value="Dup_hybrid_motif"/>
</dbReference>
<evidence type="ECO:0000259" key="8">
    <source>
        <dbReference type="PROSITE" id="PS51093"/>
    </source>
</evidence>
<evidence type="ECO:0000256" key="7">
    <source>
        <dbReference type="ARBA" id="ARBA00022777"/>
    </source>
</evidence>
<evidence type="ECO:0000256" key="2">
    <source>
        <dbReference type="ARBA" id="ARBA00004651"/>
    </source>
</evidence>
<dbReference type="PROSITE" id="PS00371">
    <property type="entry name" value="PTS_EIIA_TYPE_1_HIS"/>
    <property type="match status" value="1"/>
</dbReference>
<dbReference type="STRING" id="1834181.A5880_000974"/>
<comment type="subcellular location">
    <subcellularLocation>
        <location evidence="2">Cell membrane</location>
        <topology evidence="2">Multi-pass membrane protein</topology>
    </subcellularLocation>
    <subcellularLocation>
        <location evidence="1">Cytoplasm</location>
    </subcellularLocation>
</comment>
<keyword evidence="11" id="KW-1185">Reference proteome</keyword>
<dbReference type="EMBL" id="NGLE01000001">
    <property type="protein sequence ID" value="OTO10290.1"/>
    <property type="molecule type" value="Genomic_DNA"/>
</dbReference>
<protein>
    <recommendedName>
        <fullName evidence="8">PTS EIIA type-1 domain-containing protein</fullName>
    </recommendedName>
</protein>
<reference evidence="9 11" key="2">
    <citation type="submission" date="2018-07" db="EMBL/GenBank/DDBJ databases">
        <title>The Genome Sequence of Enterococcus sp. DIV0659b.</title>
        <authorList>
            <consortium name="The Broad Institute Genomics Platform"/>
            <consortium name="The Broad Institute Genomic Center for Infectious Diseases"/>
            <person name="Earl A."/>
            <person name="Manson A."/>
            <person name="Schwartman J."/>
            <person name="Gilmore M."/>
            <person name="Abouelleil A."/>
            <person name="Cao P."/>
            <person name="Chapman S."/>
            <person name="Cusick C."/>
            <person name="Shea T."/>
            <person name="Young S."/>
            <person name="Neafsey D."/>
            <person name="Nusbaum C."/>
            <person name="Birren B."/>
        </authorList>
    </citation>
    <scope>NUCLEOTIDE SEQUENCE [LARGE SCALE GENOMIC DNA]</scope>
    <source>
        <strain evidence="9 11">4G2_DIV0659</strain>
    </source>
</reference>
<dbReference type="PANTHER" id="PTHR45008:SF1">
    <property type="entry name" value="PTS SYSTEM GLUCOSE-SPECIFIC EIIA COMPONENT"/>
    <property type="match status" value="1"/>
</dbReference>
<gene>
    <name evidence="10" type="ORF">A5880_000974</name>
    <name evidence="9" type="ORF">A5880_003083</name>
</gene>
<sequence length="167" mass="18080">MFGFLKKNKTGRLNETLYAVATGNLVPISEVNDPVFSKKMMGDGFAIIPSKKEIYSPIEGKILSVFQTKHAVGLKMDNGLEILLHMGIDTVELNGTPFDIKVSEGMKVTKHTLIANVDIEQIAMAGKPVDMVVVITNMDALKQFDLVKTGSVIAGDEIGVAQAQMTL</sequence>
<dbReference type="RefSeq" id="WP_086329929.1">
    <property type="nucleotide sequence ID" value="NZ_NGLE02000001.1"/>
</dbReference>